<dbReference type="GeneID" id="5491945"/>
<dbReference type="EMBL" id="CH476624">
    <property type="protein sequence ID" value="EDO00926.1"/>
    <property type="molecule type" value="Genomic_DNA"/>
</dbReference>
<proteinExistence type="predicted"/>
<dbReference type="KEGG" id="ssl:SS1G_03400"/>
<dbReference type="AlphaFoldDB" id="A7EDL0"/>
<sequence length="156" mass="17744">MSSYLPLVNDKLTVHNIKPYSVRIESKATRHVVDFFCLYKTSGSLYQAVAPKEVHKRPSTHKKNDLAAEEYLLLACIICTPYGFGHNTIEVSLERKNHALSHRMYIGLNQLQVLDESRVLRASEASMHEKCSSLRQHNTAFQTLEIFPAPGCRQCL</sequence>
<organism evidence="1 2">
    <name type="scientific">Sclerotinia sclerotiorum (strain ATCC 18683 / 1980 / Ss-1)</name>
    <name type="common">White mold</name>
    <name type="synonym">Whetzelinia sclerotiorum</name>
    <dbReference type="NCBI Taxonomy" id="665079"/>
    <lineage>
        <taxon>Eukaryota</taxon>
        <taxon>Fungi</taxon>
        <taxon>Dikarya</taxon>
        <taxon>Ascomycota</taxon>
        <taxon>Pezizomycotina</taxon>
        <taxon>Leotiomycetes</taxon>
        <taxon>Helotiales</taxon>
        <taxon>Sclerotiniaceae</taxon>
        <taxon>Sclerotinia</taxon>
    </lineage>
</organism>
<accession>A7EDL0</accession>
<gene>
    <name evidence="1" type="ORF">SS1G_03400</name>
</gene>
<evidence type="ECO:0000313" key="2">
    <source>
        <dbReference type="Proteomes" id="UP000001312"/>
    </source>
</evidence>
<name>A7EDL0_SCLS1</name>
<dbReference type="InParanoid" id="A7EDL0"/>
<reference evidence="2" key="1">
    <citation type="journal article" date="2011" name="PLoS Genet.">
        <title>Genomic analysis of the necrotrophic fungal pathogens Sclerotinia sclerotiorum and Botrytis cinerea.</title>
        <authorList>
            <person name="Amselem J."/>
            <person name="Cuomo C.A."/>
            <person name="van Kan J.A."/>
            <person name="Viaud M."/>
            <person name="Benito E.P."/>
            <person name="Couloux A."/>
            <person name="Coutinho P.M."/>
            <person name="de Vries R.P."/>
            <person name="Dyer P.S."/>
            <person name="Fillinger S."/>
            <person name="Fournier E."/>
            <person name="Gout L."/>
            <person name="Hahn M."/>
            <person name="Kohn L."/>
            <person name="Lapalu N."/>
            <person name="Plummer K.M."/>
            <person name="Pradier J.M."/>
            <person name="Quevillon E."/>
            <person name="Sharon A."/>
            <person name="Simon A."/>
            <person name="ten Have A."/>
            <person name="Tudzynski B."/>
            <person name="Tudzynski P."/>
            <person name="Wincker P."/>
            <person name="Andrew M."/>
            <person name="Anthouard V."/>
            <person name="Beever R.E."/>
            <person name="Beffa R."/>
            <person name="Benoit I."/>
            <person name="Bouzid O."/>
            <person name="Brault B."/>
            <person name="Chen Z."/>
            <person name="Choquer M."/>
            <person name="Collemare J."/>
            <person name="Cotton P."/>
            <person name="Danchin E.G."/>
            <person name="Da Silva C."/>
            <person name="Gautier A."/>
            <person name="Giraud C."/>
            <person name="Giraud T."/>
            <person name="Gonzalez C."/>
            <person name="Grossetete S."/>
            <person name="Guldener U."/>
            <person name="Henrissat B."/>
            <person name="Howlett B.J."/>
            <person name="Kodira C."/>
            <person name="Kretschmer M."/>
            <person name="Lappartient A."/>
            <person name="Leroch M."/>
            <person name="Levis C."/>
            <person name="Mauceli E."/>
            <person name="Neuveglise C."/>
            <person name="Oeser B."/>
            <person name="Pearson M."/>
            <person name="Poulain J."/>
            <person name="Poussereau N."/>
            <person name="Quesneville H."/>
            <person name="Rascle C."/>
            <person name="Schumacher J."/>
            <person name="Segurens B."/>
            <person name="Sexton A."/>
            <person name="Silva E."/>
            <person name="Sirven C."/>
            <person name="Soanes D.M."/>
            <person name="Talbot N.J."/>
            <person name="Templeton M."/>
            <person name="Yandava C."/>
            <person name="Yarden O."/>
            <person name="Zeng Q."/>
            <person name="Rollins J.A."/>
            <person name="Lebrun M.H."/>
            <person name="Dickman M."/>
        </authorList>
    </citation>
    <scope>NUCLEOTIDE SEQUENCE [LARGE SCALE GENOMIC DNA]</scope>
    <source>
        <strain evidence="2">ATCC 18683 / 1980 / Ss-1</strain>
    </source>
</reference>
<keyword evidence="2" id="KW-1185">Reference proteome</keyword>
<dbReference type="HOGENOM" id="CLU_1687745_0_0_1"/>
<dbReference type="Proteomes" id="UP000001312">
    <property type="component" value="Unassembled WGS sequence"/>
</dbReference>
<protein>
    <submittedName>
        <fullName evidence="1">Uncharacterized protein</fullName>
    </submittedName>
</protein>
<evidence type="ECO:0000313" key="1">
    <source>
        <dbReference type="EMBL" id="EDO00926.1"/>
    </source>
</evidence>
<dbReference type="RefSeq" id="XP_001595311.1">
    <property type="nucleotide sequence ID" value="XM_001595261.1"/>
</dbReference>